<gene>
    <name evidence="2" type="ORF">B9Z19DRAFT_1083474</name>
</gene>
<evidence type="ECO:0000313" key="3">
    <source>
        <dbReference type="Proteomes" id="UP000244722"/>
    </source>
</evidence>
<name>A0A2T6ZTC2_TUBBO</name>
<comment type="caution">
    <text evidence="2">The sequence shown here is derived from an EMBL/GenBank/DDBJ whole genome shotgun (WGS) entry which is preliminary data.</text>
</comment>
<keyword evidence="1" id="KW-0472">Membrane</keyword>
<accession>A0A2T6ZTC2</accession>
<dbReference type="AlphaFoldDB" id="A0A2T6ZTC2"/>
<evidence type="ECO:0000256" key="1">
    <source>
        <dbReference type="SAM" id="Phobius"/>
    </source>
</evidence>
<dbReference type="Proteomes" id="UP000244722">
    <property type="component" value="Unassembled WGS sequence"/>
</dbReference>
<keyword evidence="1" id="KW-1133">Transmembrane helix</keyword>
<keyword evidence="1" id="KW-0812">Transmembrane</keyword>
<organism evidence="2 3">
    <name type="scientific">Tuber borchii</name>
    <name type="common">White truffle</name>
    <dbReference type="NCBI Taxonomy" id="42251"/>
    <lineage>
        <taxon>Eukaryota</taxon>
        <taxon>Fungi</taxon>
        <taxon>Dikarya</taxon>
        <taxon>Ascomycota</taxon>
        <taxon>Pezizomycotina</taxon>
        <taxon>Pezizomycetes</taxon>
        <taxon>Pezizales</taxon>
        <taxon>Tuberaceae</taxon>
        <taxon>Tuber</taxon>
    </lineage>
</organism>
<evidence type="ECO:0000313" key="2">
    <source>
        <dbReference type="EMBL" id="PUU78731.1"/>
    </source>
</evidence>
<feature type="transmembrane region" description="Helical" evidence="1">
    <location>
        <begin position="20"/>
        <end position="40"/>
    </location>
</feature>
<proteinExistence type="predicted"/>
<keyword evidence="3" id="KW-1185">Reference proteome</keyword>
<protein>
    <submittedName>
        <fullName evidence="2">Uncharacterized protein</fullName>
    </submittedName>
</protein>
<dbReference type="EMBL" id="NESQ01000109">
    <property type="protein sequence ID" value="PUU78731.1"/>
    <property type="molecule type" value="Genomic_DNA"/>
</dbReference>
<sequence length="73" mass="8892">MAGGHGPVLYDTVLEHSLVFFFFFFFFWCSYSRSLAVTGVDSTGREKDGKHWTVDKYFMELTFYRWMTRRWWL</sequence>
<reference evidence="2 3" key="1">
    <citation type="submission" date="2017-04" db="EMBL/GenBank/DDBJ databases">
        <title>Draft genome sequence of Tuber borchii Vittad., a whitish edible truffle.</title>
        <authorList>
            <consortium name="DOE Joint Genome Institute"/>
            <person name="Murat C."/>
            <person name="Kuo A."/>
            <person name="Barry K.W."/>
            <person name="Clum A."/>
            <person name="Dockter R.B."/>
            <person name="Fauchery L."/>
            <person name="Iotti M."/>
            <person name="Kohler A."/>
            <person name="Labutti K."/>
            <person name="Lindquist E.A."/>
            <person name="Lipzen A."/>
            <person name="Ohm R.A."/>
            <person name="Wang M."/>
            <person name="Grigoriev I.V."/>
            <person name="Zambonelli A."/>
            <person name="Martin F.M."/>
        </authorList>
    </citation>
    <scope>NUCLEOTIDE SEQUENCE [LARGE SCALE GENOMIC DNA]</scope>
    <source>
        <strain evidence="2 3">Tbo3840</strain>
    </source>
</reference>